<dbReference type="Pfam" id="PF00270">
    <property type="entry name" value="DEAD"/>
    <property type="match status" value="1"/>
</dbReference>
<evidence type="ECO:0000256" key="7">
    <source>
        <dbReference type="ARBA" id="ARBA00022801"/>
    </source>
</evidence>
<dbReference type="InterPro" id="IPR014001">
    <property type="entry name" value="Helicase_ATP-bd"/>
</dbReference>
<reference evidence="18" key="1">
    <citation type="submission" date="2016-05" db="EMBL/GenBank/DDBJ databases">
        <authorList>
            <person name="Naeem Raeece"/>
        </authorList>
    </citation>
    <scope>NUCLEOTIDE SEQUENCE [LARGE SCALE GENOMIC DNA]</scope>
</reference>
<evidence type="ECO:0000313" key="18">
    <source>
        <dbReference type="Proteomes" id="UP000078597"/>
    </source>
</evidence>
<keyword evidence="9" id="KW-0067">ATP-binding</keyword>
<evidence type="ECO:0000256" key="13">
    <source>
        <dbReference type="SAM" id="MobiDB-lite"/>
    </source>
</evidence>
<evidence type="ECO:0000259" key="15">
    <source>
        <dbReference type="PROSITE" id="PS51194"/>
    </source>
</evidence>
<evidence type="ECO:0000256" key="6">
    <source>
        <dbReference type="ARBA" id="ARBA00022741"/>
    </source>
</evidence>
<dbReference type="CDD" id="cd00268">
    <property type="entry name" value="DEADc"/>
    <property type="match status" value="1"/>
</dbReference>
<evidence type="ECO:0000259" key="16">
    <source>
        <dbReference type="PROSITE" id="PS51195"/>
    </source>
</evidence>
<proteinExistence type="inferred from homology"/>
<evidence type="ECO:0000256" key="12">
    <source>
        <dbReference type="PROSITE-ProRule" id="PRU00552"/>
    </source>
</evidence>
<dbReference type="FunFam" id="3.40.50.300:FF:000008">
    <property type="entry name" value="ATP-dependent RNA helicase RhlB"/>
    <property type="match status" value="1"/>
</dbReference>
<evidence type="ECO:0000256" key="5">
    <source>
        <dbReference type="ARBA" id="ARBA00022552"/>
    </source>
</evidence>
<dbReference type="PROSITE" id="PS51194">
    <property type="entry name" value="HELICASE_CTER"/>
    <property type="match status" value="1"/>
</dbReference>
<gene>
    <name evidence="17" type="ORF">PMALA_031530</name>
</gene>
<keyword evidence="10" id="KW-0539">Nucleus</keyword>
<name>A0A1A8WDM3_PLAMA</name>
<dbReference type="Gene3D" id="3.40.50.300">
    <property type="entry name" value="P-loop containing nucleotide triphosphate hydrolases"/>
    <property type="match status" value="2"/>
</dbReference>
<evidence type="ECO:0000256" key="9">
    <source>
        <dbReference type="ARBA" id="ARBA00022840"/>
    </source>
</evidence>
<comment type="similarity">
    <text evidence="2">Belongs to the DEAD box helicase family. DDX5/DBP2 subfamily.</text>
</comment>
<dbReference type="EMBL" id="FLQW01001688">
    <property type="protein sequence ID" value="SBS90992.1"/>
    <property type="molecule type" value="Genomic_DNA"/>
</dbReference>
<dbReference type="Pfam" id="PF00271">
    <property type="entry name" value="Helicase_C"/>
    <property type="match status" value="1"/>
</dbReference>
<dbReference type="Gene3D" id="3.30.70.440">
    <property type="entry name" value="Killer toxin KP6 alpha-subunit"/>
    <property type="match status" value="1"/>
</dbReference>
<keyword evidence="6" id="KW-0547">Nucleotide-binding</keyword>
<dbReference type="SUPFAM" id="SSF52540">
    <property type="entry name" value="P-loop containing nucleoside triphosphate hydrolases"/>
    <property type="match status" value="1"/>
</dbReference>
<evidence type="ECO:0000256" key="3">
    <source>
        <dbReference type="ARBA" id="ARBA00012552"/>
    </source>
</evidence>
<dbReference type="InterPro" id="IPR044742">
    <property type="entry name" value="DEAD/DEAH_RhlB"/>
</dbReference>
<dbReference type="Proteomes" id="UP000078597">
    <property type="component" value="Unassembled WGS sequence"/>
</dbReference>
<organism evidence="17 18">
    <name type="scientific">Plasmodium malariae</name>
    <dbReference type="NCBI Taxonomy" id="5858"/>
    <lineage>
        <taxon>Eukaryota</taxon>
        <taxon>Sar</taxon>
        <taxon>Alveolata</taxon>
        <taxon>Apicomplexa</taxon>
        <taxon>Aconoidasida</taxon>
        <taxon>Haemosporida</taxon>
        <taxon>Plasmodiidae</taxon>
        <taxon>Plasmodium</taxon>
        <taxon>Plasmodium (Plasmodium)</taxon>
    </lineage>
</organism>
<dbReference type="PANTHER" id="PTHR47958">
    <property type="entry name" value="ATP-DEPENDENT RNA HELICASE DBP3"/>
    <property type="match status" value="1"/>
</dbReference>
<comment type="function">
    <text evidence="11">ATP-dependent RNA helicase required for 60S ribosomal subunit synthesis. Involved in efficient pre-rRNA processing, predominantly at site A3, which is necessary for the normal formation of 25S and 5.8S rRNAs.</text>
</comment>
<evidence type="ECO:0000313" key="17">
    <source>
        <dbReference type="EMBL" id="SBS90992.1"/>
    </source>
</evidence>
<feature type="region of interest" description="Disordered" evidence="13">
    <location>
        <begin position="200"/>
        <end position="298"/>
    </location>
</feature>
<evidence type="ECO:0000259" key="14">
    <source>
        <dbReference type="PROSITE" id="PS51192"/>
    </source>
</evidence>
<protein>
    <recommendedName>
        <fullName evidence="3">RNA helicase</fullName>
        <ecNumber evidence="3">3.6.4.13</ecNumber>
    </recommendedName>
</protein>
<dbReference type="PROSITE" id="PS51192">
    <property type="entry name" value="HELICASE_ATP_BIND_1"/>
    <property type="match status" value="1"/>
</dbReference>
<dbReference type="GO" id="GO:0005524">
    <property type="term" value="F:ATP binding"/>
    <property type="evidence" value="ECO:0007669"/>
    <property type="project" value="UniProtKB-KW"/>
</dbReference>
<evidence type="ECO:0000256" key="2">
    <source>
        <dbReference type="ARBA" id="ARBA00009334"/>
    </source>
</evidence>
<dbReference type="VEuPathDB" id="PlasmoDB:PmUG01_14061400"/>
<dbReference type="InterPro" id="IPR011545">
    <property type="entry name" value="DEAD/DEAH_box_helicase_dom"/>
</dbReference>
<dbReference type="InterPro" id="IPR001650">
    <property type="entry name" value="Helicase_C-like"/>
</dbReference>
<dbReference type="InterPro" id="IPR014014">
    <property type="entry name" value="RNA_helicase_DEAD_Q_motif"/>
</dbReference>
<evidence type="ECO:0000256" key="4">
    <source>
        <dbReference type="ARBA" id="ARBA00022517"/>
    </source>
</evidence>
<feature type="domain" description="Helicase ATP-binding" evidence="14">
    <location>
        <begin position="414"/>
        <end position="633"/>
    </location>
</feature>
<evidence type="ECO:0000256" key="11">
    <source>
        <dbReference type="ARBA" id="ARBA00037449"/>
    </source>
</evidence>
<evidence type="ECO:0000256" key="8">
    <source>
        <dbReference type="ARBA" id="ARBA00022806"/>
    </source>
</evidence>
<dbReference type="InterPro" id="IPR000629">
    <property type="entry name" value="RNA-helicase_DEAD-box_CS"/>
</dbReference>
<comment type="subcellular location">
    <subcellularLocation>
        <location evidence="1">Nucleus</location>
        <location evidence="1">Nucleolus</location>
    </subcellularLocation>
</comment>
<keyword evidence="7" id="KW-0378">Hydrolase</keyword>
<dbReference type="GO" id="GO:0003724">
    <property type="term" value="F:RNA helicase activity"/>
    <property type="evidence" value="ECO:0007669"/>
    <property type="project" value="UniProtKB-EC"/>
</dbReference>
<dbReference type="SMART" id="SM00490">
    <property type="entry name" value="HELICc"/>
    <property type="match status" value="1"/>
</dbReference>
<feature type="short sequence motif" description="Q motif" evidence="12">
    <location>
        <begin position="384"/>
        <end position="411"/>
    </location>
</feature>
<dbReference type="CDD" id="cd18787">
    <property type="entry name" value="SF2_C_DEAD"/>
    <property type="match status" value="1"/>
</dbReference>
<evidence type="ECO:0000256" key="10">
    <source>
        <dbReference type="ARBA" id="ARBA00023242"/>
    </source>
</evidence>
<feature type="domain" description="DEAD-box RNA helicase Q" evidence="16">
    <location>
        <begin position="384"/>
        <end position="411"/>
    </location>
</feature>
<keyword evidence="4" id="KW-0690">Ribosome biogenesis</keyword>
<dbReference type="EC" id="3.6.4.13" evidence="3"/>
<dbReference type="GO" id="GO:0016787">
    <property type="term" value="F:hydrolase activity"/>
    <property type="evidence" value="ECO:0007669"/>
    <property type="project" value="UniProtKB-KW"/>
</dbReference>
<dbReference type="InterPro" id="IPR027417">
    <property type="entry name" value="P-loop_NTPase"/>
</dbReference>
<dbReference type="AlphaFoldDB" id="A0A1A8WDM3"/>
<sequence length="814" mass="94920">MRSLLKLKHISCKSGERFQCSKNLLFIKKDGPKYICTKSRVENEVGNEIGYKTINKSGGYVGYRVISNDEYCLTRHRRHINTTQKKSIFTDSRIKASTNEDNEGNANLNNSSNEHINNGVPFDNSNWNNGSSIQNNDDSANLINDGGENYFMNDNSVNKINDDNRKDTTIYQKDMHNNNDINSNHDESFLFDRDVRRKDDMGGENGFINYKSKRYNNSERSKHRLNSSIQQCDDDTNEDQYNSDQYSNDQYSNDQYSNDQYSNDRYSNDQYSNDQYSNDRYSNDRYSNDRYSNDRYSNDRYFNKDEQVPKYSRSLRTSDRYSNLGDNLKEIEWSKVKVKIERQNLFMNNENNKQKNLTTEEYQNELRKYNIYVSKDFKLNNFITTFSDLNFHPSILNHLNSKYKEPTAIQKITWPIALSGKDLIGVAETGSGKTLAFVLPCLMHILKQKHKQKEKQIEVNEKGAEIEGQENGQVAQLNMNNSTEEDYQNDSNEEQYEQRNIYGLILLPTRELCMQVLEEIKVFEKSLNIKSTAVYGGVPKYFQINNIKKGVDIMVATPGRLLDYLENGIVNLLSCIYVVIDEADRLLDMGFEKQLRKIMTQINKNKQLLFLTATWPEQVRKLAYDFCSSDPVKIQIGKSELTANKNIEQNVIISSSIDLKKKLLDWLKENYENHKILIFCDTKRNCDNLCKELRYHQYNALAIHGDKQQRERDRILNNYKSDRCNILVATDVASRGLDIKNISVVINYDIPNTIEDYIHRIGRTGRAGNKGKSILFFPHDYYIPQKQRFAKELIKLFNKTNQMVPTELREIAGY</sequence>
<keyword evidence="5" id="KW-0698">rRNA processing</keyword>
<feature type="compositionally biased region" description="Basic and acidic residues" evidence="13">
    <location>
        <begin position="281"/>
        <end position="298"/>
    </location>
</feature>
<accession>A0A1A8WDM3</accession>
<dbReference type="PROSITE" id="PS00039">
    <property type="entry name" value="DEAD_ATP_HELICASE"/>
    <property type="match status" value="1"/>
</dbReference>
<feature type="compositionally biased region" description="Polar residues" evidence="13">
    <location>
        <begin position="239"/>
        <end position="280"/>
    </location>
</feature>
<keyword evidence="8 17" id="KW-0347">Helicase</keyword>
<feature type="domain" description="Helicase C-terminal" evidence="15">
    <location>
        <begin position="659"/>
        <end position="812"/>
    </location>
</feature>
<evidence type="ECO:0000256" key="1">
    <source>
        <dbReference type="ARBA" id="ARBA00004604"/>
    </source>
</evidence>
<dbReference type="SMART" id="SM00487">
    <property type="entry name" value="DEXDc"/>
    <property type="match status" value="1"/>
</dbReference>
<dbReference type="PROSITE" id="PS51195">
    <property type="entry name" value="Q_MOTIF"/>
    <property type="match status" value="1"/>
</dbReference>
<dbReference type="GO" id="GO:0003676">
    <property type="term" value="F:nucleic acid binding"/>
    <property type="evidence" value="ECO:0007669"/>
    <property type="project" value="InterPro"/>
</dbReference>